<accession>A0A1X9MG99</accession>
<keyword evidence="3" id="KW-1185">Reference proteome</keyword>
<gene>
    <name evidence="2" type="ORF">BkAM31D_22970</name>
</gene>
<evidence type="ECO:0008006" key="4">
    <source>
        <dbReference type="Google" id="ProtNLM"/>
    </source>
</evidence>
<dbReference type="Proteomes" id="UP000193006">
    <property type="component" value="Chromosome"/>
</dbReference>
<feature type="chain" id="PRO_5038575600" description="Lipoprotein" evidence="1">
    <location>
        <begin position="19"/>
        <end position="146"/>
    </location>
</feature>
<proteinExistence type="predicted"/>
<keyword evidence="1" id="KW-0732">Signal</keyword>
<reference evidence="2 3" key="1">
    <citation type="submission" date="2017-04" db="EMBL/GenBank/DDBJ databases">
        <title>Bacillus krulwichiae AM31D Genome sequencing and assembly.</title>
        <authorList>
            <person name="Krulwich T.A."/>
            <person name="Anastor L."/>
            <person name="Ehrlich R."/>
            <person name="Ehrlich G.D."/>
            <person name="Janto B."/>
        </authorList>
    </citation>
    <scope>NUCLEOTIDE SEQUENCE [LARGE SCALE GENOMIC DNA]</scope>
    <source>
        <strain evidence="2 3">AM31D</strain>
    </source>
</reference>
<organism evidence="2 3">
    <name type="scientific">Halalkalibacter krulwichiae</name>
    <dbReference type="NCBI Taxonomy" id="199441"/>
    <lineage>
        <taxon>Bacteria</taxon>
        <taxon>Bacillati</taxon>
        <taxon>Bacillota</taxon>
        <taxon>Bacilli</taxon>
        <taxon>Bacillales</taxon>
        <taxon>Bacillaceae</taxon>
        <taxon>Halalkalibacter</taxon>
    </lineage>
</organism>
<evidence type="ECO:0000313" key="3">
    <source>
        <dbReference type="Proteomes" id="UP000193006"/>
    </source>
</evidence>
<dbReference type="EMBL" id="CP020814">
    <property type="protein sequence ID" value="ARK32495.1"/>
    <property type="molecule type" value="Genomic_DNA"/>
</dbReference>
<dbReference type="RefSeq" id="WP_066157594.1">
    <property type="nucleotide sequence ID" value="NZ_CP020814.1"/>
</dbReference>
<dbReference type="STRING" id="199441.BkAM31D_22970"/>
<protein>
    <recommendedName>
        <fullName evidence="4">Lipoprotein</fullName>
    </recommendedName>
</protein>
<name>A0A1X9MG99_9BACI</name>
<feature type="signal peptide" evidence="1">
    <location>
        <begin position="1"/>
        <end position="18"/>
    </location>
</feature>
<dbReference type="AlphaFoldDB" id="A0A1X9MG99"/>
<sequence>MKKGLALLMMLFLLSACSEEESGDYHYLFTGDGEKWEAQYEVEGTAEFRPQNGRTYYHHEYEDQLTVTYKGPLEEIESIETFEYSYETASGGGGVTKRLENPLETTTFTMEGSGTGAGGVRKNEKVKVYIKWDNEEETIELVQSNR</sequence>
<dbReference type="PROSITE" id="PS51257">
    <property type="entry name" value="PROKAR_LIPOPROTEIN"/>
    <property type="match status" value="1"/>
</dbReference>
<evidence type="ECO:0000313" key="2">
    <source>
        <dbReference type="EMBL" id="ARK32495.1"/>
    </source>
</evidence>
<evidence type="ECO:0000256" key="1">
    <source>
        <dbReference type="SAM" id="SignalP"/>
    </source>
</evidence>
<dbReference type="KEGG" id="bkw:BkAM31D_22970"/>